<dbReference type="EMBL" id="NRRV01000003">
    <property type="protein sequence ID" value="MBK1629573.1"/>
    <property type="molecule type" value="Genomic_DNA"/>
</dbReference>
<gene>
    <name evidence="1" type="ORF">CKO31_02220</name>
</gene>
<accession>A0ABS1CCD3</accession>
<comment type="caution">
    <text evidence="1">The sequence shown here is derived from an EMBL/GenBank/DDBJ whole genome shotgun (WGS) entry which is preliminary data.</text>
</comment>
<evidence type="ECO:0008006" key="3">
    <source>
        <dbReference type="Google" id="ProtNLM"/>
    </source>
</evidence>
<keyword evidence="2" id="KW-1185">Reference proteome</keyword>
<evidence type="ECO:0000313" key="2">
    <source>
        <dbReference type="Proteomes" id="UP000748752"/>
    </source>
</evidence>
<reference evidence="1 2" key="1">
    <citation type="journal article" date="2020" name="Microorganisms">
        <title>Osmotic Adaptation and Compatible Solute Biosynthesis of Phototrophic Bacteria as Revealed from Genome Analyses.</title>
        <authorList>
            <person name="Imhoff J.F."/>
            <person name="Rahn T."/>
            <person name="Kunzel S."/>
            <person name="Keller A."/>
            <person name="Neulinger S.C."/>
        </authorList>
    </citation>
    <scope>NUCLEOTIDE SEQUENCE [LARGE SCALE GENOMIC DNA]</scope>
    <source>
        <strain evidence="1 2">DSM 6210</strain>
    </source>
</reference>
<sequence>MWARRTAFVARIDAAFRALTADLLPVGALSVGWRWTGQDRDLAALLEMHRAGDVERGHTFLSPSRGDLLFRSNGTPWSGSRGENKLAGMLLQLAIQGVVTEATGVRQVVLLDDPYAEVSRAYVAPVIQAWGGAAEQVIVTSLEPPPDDLAAALDPMMFHVEQGDFLRA</sequence>
<proteinExistence type="predicted"/>
<name>A0ABS1CCD3_9GAMM</name>
<evidence type="ECO:0000313" key="1">
    <source>
        <dbReference type="EMBL" id="MBK1629573.1"/>
    </source>
</evidence>
<dbReference type="Gene3D" id="1.20.1050.90">
    <property type="entry name" value="RecF/RecN/SMC, N-terminal domain"/>
    <property type="match status" value="1"/>
</dbReference>
<dbReference type="InterPro" id="IPR042174">
    <property type="entry name" value="RecF_2"/>
</dbReference>
<organism evidence="1 2">
    <name type="scientific">Thiohalocapsa halophila</name>
    <dbReference type="NCBI Taxonomy" id="69359"/>
    <lineage>
        <taxon>Bacteria</taxon>
        <taxon>Pseudomonadati</taxon>
        <taxon>Pseudomonadota</taxon>
        <taxon>Gammaproteobacteria</taxon>
        <taxon>Chromatiales</taxon>
        <taxon>Chromatiaceae</taxon>
        <taxon>Thiohalocapsa</taxon>
    </lineage>
</organism>
<protein>
    <recommendedName>
        <fullName evidence="3">DNA replication and repair protein RecF</fullName>
    </recommendedName>
</protein>
<dbReference type="Proteomes" id="UP000748752">
    <property type="component" value="Unassembled WGS sequence"/>
</dbReference>